<sequence length="349" mass="37691">MKLTSALRSAKRAPALQVAKTGVAIALSWFAASLILRVDMPIFAAIATLLVVAPSVNQSLAKGIERSFGVIVGVVIAVIGTWLLGTETWAVLISILAALALGWLVRASPGVANQMVISAMLVIALGQGSFDYSLLRIVETIIGAVIGIGVNMLIVPPVQVGPARDKVAALGNETAATMVRLADALVTRHTSGELQGLMIEARLLRPMQEAAKKAIEEGYESLMVNPRRSKHRDELDEMKRLLEKVLMPIGTQVLGMTRAYYDHYTDSLAEEPFAHDIADQLDRAAHDVRLAVHEADVNPNPLTSMVPALTAPLEMRPPKEGNWILIGALLEDLRRIRLGLVKEDAEESE</sequence>
<reference evidence="7" key="1">
    <citation type="submission" date="2018-03" db="EMBL/GenBank/DDBJ databases">
        <authorList>
            <person name="Nunes O.C."/>
            <person name="Lopes A.R."/>
            <person name="Froufe H."/>
            <person name="Munoz-Merida A."/>
            <person name="Barroso C."/>
            <person name="Egas C."/>
        </authorList>
    </citation>
    <scope>NUCLEOTIDE SEQUENCE</scope>
    <source>
        <strain evidence="7">ON4</strain>
    </source>
</reference>
<evidence type="ECO:0000256" key="5">
    <source>
        <dbReference type="ARBA" id="ARBA00023136"/>
    </source>
</evidence>
<evidence type="ECO:0000256" key="2">
    <source>
        <dbReference type="ARBA" id="ARBA00022475"/>
    </source>
</evidence>
<dbReference type="EMBL" id="PXVD01000043">
    <property type="protein sequence ID" value="MDJ1372735.1"/>
    <property type="molecule type" value="Genomic_DNA"/>
</dbReference>
<feature type="transmembrane region" description="Helical" evidence="6">
    <location>
        <begin position="42"/>
        <end position="60"/>
    </location>
</feature>
<dbReference type="Pfam" id="PF06081">
    <property type="entry name" value="ArAE_1"/>
    <property type="match status" value="1"/>
</dbReference>
<feature type="transmembrane region" description="Helical" evidence="6">
    <location>
        <begin position="18"/>
        <end position="36"/>
    </location>
</feature>
<dbReference type="RefSeq" id="WP_026937811.1">
    <property type="nucleotide sequence ID" value="NZ_CP028426.1"/>
</dbReference>
<protein>
    <recommendedName>
        <fullName evidence="9">FUSC family protein</fullName>
    </recommendedName>
</protein>
<keyword evidence="5 6" id="KW-0472">Membrane</keyword>
<evidence type="ECO:0000313" key="8">
    <source>
        <dbReference type="Proteomes" id="UP001170379"/>
    </source>
</evidence>
<keyword evidence="8" id="KW-1185">Reference proteome</keyword>
<feature type="transmembrane region" description="Helical" evidence="6">
    <location>
        <begin position="89"/>
        <end position="105"/>
    </location>
</feature>
<evidence type="ECO:0000256" key="4">
    <source>
        <dbReference type="ARBA" id="ARBA00022989"/>
    </source>
</evidence>
<proteinExistence type="predicted"/>
<evidence type="ECO:0000256" key="3">
    <source>
        <dbReference type="ARBA" id="ARBA00022692"/>
    </source>
</evidence>
<organism evidence="7 8">
    <name type="scientific">Gulosibacter molinativorax</name>
    <dbReference type="NCBI Taxonomy" id="256821"/>
    <lineage>
        <taxon>Bacteria</taxon>
        <taxon>Bacillati</taxon>
        <taxon>Actinomycetota</taxon>
        <taxon>Actinomycetes</taxon>
        <taxon>Micrococcales</taxon>
        <taxon>Microbacteriaceae</taxon>
        <taxon>Gulosibacter</taxon>
    </lineage>
</organism>
<accession>A0ABT7CC64</accession>
<comment type="subcellular location">
    <subcellularLocation>
        <location evidence="1">Cell membrane</location>
        <topology evidence="1">Multi-pass membrane protein</topology>
    </subcellularLocation>
</comment>
<evidence type="ECO:0008006" key="9">
    <source>
        <dbReference type="Google" id="ProtNLM"/>
    </source>
</evidence>
<dbReference type="PANTHER" id="PTHR30509">
    <property type="entry name" value="P-HYDROXYBENZOIC ACID EFFLUX PUMP SUBUNIT-RELATED"/>
    <property type="match status" value="1"/>
</dbReference>
<comment type="caution">
    <text evidence="7">The sequence shown here is derived from an EMBL/GenBank/DDBJ whole genome shotgun (WGS) entry which is preliminary data.</text>
</comment>
<name>A0ABT7CC64_9MICO</name>
<evidence type="ECO:0000313" key="7">
    <source>
        <dbReference type="EMBL" id="MDJ1372735.1"/>
    </source>
</evidence>
<feature type="transmembrane region" description="Helical" evidence="6">
    <location>
        <begin position="67"/>
        <end position="83"/>
    </location>
</feature>
<dbReference type="InterPro" id="IPR010343">
    <property type="entry name" value="ArAE_1"/>
</dbReference>
<evidence type="ECO:0000256" key="1">
    <source>
        <dbReference type="ARBA" id="ARBA00004651"/>
    </source>
</evidence>
<dbReference type="Proteomes" id="UP001170379">
    <property type="component" value="Unassembled WGS sequence"/>
</dbReference>
<evidence type="ECO:0000256" key="6">
    <source>
        <dbReference type="SAM" id="Phobius"/>
    </source>
</evidence>
<keyword evidence="2" id="KW-1003">Cell membrane</keyword>
<keyword evidence="4 6" id="KW-1133">Transmembrane helix</keyword>
<gene>
    <name evidence="7" type="ORF">C7K25_15460</name>
</gene>
<feature type="transmembrane region" description="Helical" evidence="6">
    <location>
        <begin position="136"/>
        <end position="155"/>
    </location>
</feature>
<dbReference type="PANTHER" id="PTHR30509:SF9">
    <property type="entry name" value="MULTIDRUG RESISTANCE PROTEIN MDTO"/>
    <property type="match status" value="1"/>
</dbReference>
<keyword evidence="3 6" id="KW-0812">Transmembrane</keyword>
<reference evidence="7" key="2">
    <citation type="journal article" date="2022" name="Sci. Rep.">
        <title>In silico prediction of the enzymes involved in the degradation of the herbicide molinate by Gulosibacter molinativorax ON4T.</title>
        <authorList>
            <person name="Lopes A.R."/>
            <person name="Bunin E."/>
            <person name="Viana A.T."/>
            <person name="Froufe H."/>
            <person name="Munoz-Merida A."/>
            <person name="Pinho D."/>
            <person name="Figueiredo J."/>
            <person name="Barroso C."/>
            <person name="Vaz-Moreira I."/>
            <person name="Bellanger X."/>
            <person name="Egas C."/>
            <person name="Nunes O.C."/>
        </authorList>
    </citation>
    <scope>NUCLEOTIDE SEQUENCE</scope>
    <source>
        <strain evidence="7">ON4</strain>
    </source>
</reference>